<reference evidence="1 2" key="1">
    <citation type="journal article" date="2016" name="Nat. Commun.">
        <title>Thousands of microbial genomes shed light on interconnected biogeochemical processes in an aquifer system.</title>
        <authorList>
            <person name="Anantharaman K."/>
            <person name="Brown C.T."/>
            <person name="Hug L.A."/>
            <person name="Sharon I."/>
            <person name="Castelle C.J."/>
            <person name="Probst A.J."/>
            <person name="Thomas B.C."/>
            <person name="Singh A."/>
            <person name="Wilkins M.J."/>
            <person name="Karaoz U."/>
            <person name="Brodie E.L."/>
            <person name="Williams K.H."/>
            <person name="Hubbard S.S."/>
            <person name="Banfield J.F."/>
        </authorList>
    </citation>
    <scope>NUCLEOTIDE SEQUENCE [LARGE SCALE GENOMIC DNA]</scope>
</reference>
<organism evidence="1 2">
    <name type="scientific">Candidatus Buchananbacteria bacterium RIFCSPLOWO2_01_FULL_39_33</name>
    <dbReference type="NCBI Taxonomy" id="1797543"/>
    <lineage>
        <taxon>Bacteria</taxon>
        <taxon>Candidatus Buchananiibacteriota</taxon>
    </lineage>
</organism>
<dbReference type="EMBL" id="MHIM01000021">
    <property type="protein sequence ID" value="OGY52333.1"/>
    <property type="molecule type" value="Genomic_DNA"/>
</dbReference>
<evidence type="ECO:0000313" key="1">
    <source>
        <dbReference type="EMBL" id="OGY52333.1"/>
    </source>
</evidence>
<comment type="caution">
    <text evidence="1">The sequence shown here is derived from an EMBL/GenBank/DDBJ whole genome shotgun (WGS) entry which is preliminary data.</text>
</comment>
<dbReference type="AlphaFoldDB" id="A0A1G1YJ28"/>
<dbReference type="Proteomes" id="UP000177376">
    <property type="component" value="Unassembled WGS sequence"/>
</dbReference>
<proteinExistence type="predicted"/>
<evidence type="ECO:0000313" key="2">
    <source>
        <dbReference type="Proteomes" id="UP000177376"/>
    </source>
</evidence>
<name>A0A1G1YJ28_9BACT</name>
<protein>
    <submittedName>
        <fullName evidence="1">Uncharacterized protein</fullName>
    </submittedName>
</protein>
<gene>
    <name evidence="1" type="ORF">A3A02_04695</name>
</gene>
<sequence>MGFLIKQNNKKCLKETRQVSEYILARNMARFGLKHSGILKDLSQHFSLMFTTSGMSAAEAVEKLNNKLKEWRK</sequence>
<accession>A0A1G1YJ28</accession>